<evidence type="ECO:0000313" key="1">
    <source>
        <dbReference type="EMBL" id="KIO22721.1"/>
    </source>
</evidence>
<dbReference type="SUPFAM" id="SSF74788">
    <property type="entry name" value="Cullin repeat-like"/>
    <property type="match status" value="1"/>
</dbReference>
<dbReference type="Gene3D" id="1.20.1310.10">
    <property type="entry name" value="Cullin Repeats"/>
    <property type="match status" value="1"/>
</dbReference>
<feature type="non-terminal residue" evidence="1">
    <location>
        <position position="154"/>
    </location>
</feature>
<dbReference type="Proteomes" id="UP000054248">
    <property type="component" value="Unassembled WGS sequence"/>
</dbReference>
<dbReference type="AlphaFoldDB" id="A0A0C3QBV9"/>
<organism evidence="1 2">
    <name type="scientific">Tulasnella calospora MUT 4182</name>
    <dbReference type="NCBI Taxonomy" id="1051891"/>
    <lineage>
        <taxon>Eukaryota</taxon>
        <taxon>Fungi</taxon>
        <taxon>Dikarya</taxon>
        <taxon>Basidiomycota</taxon>
        <taxon>Agaricomycotina</taxon>
        <taxon>Agaricomycetes</taxon>
        <taxon>Cantharellales</taxon>
        <taxon>Tulasnellaceae</taxon>
        <taxon>Tulasnella</taxon>
    </lineage>
</organism>
<sequence>MTTTPYTLPSVDTQNINPESLDSIWPWMGQLFDFRFFAPSTTSDGKEVYPRATVAHKTITYDLVFKWTTTSANLPYEALYEKLETYLGDVSRRMYEQQILPATKDQALIDAYLSAWKRYDYCTSTTDKELNYYNRHFVKRLEDEGQGAKGVDPV</sequence>
<name>A0A0C3QBV9_9AGAM</name>
<dbReference type="EMBL" id="KN823102">
    <property type="protein sequence ID" value="KIO22721.1"/>
    <property type="molecule type" value="Genomic_DNA"/>
</dbReference>
<proteinExistence type="predicted"/>
<evidence type="ECO:0000313" key="2">
    <source>
        <dbReference type="Proteomes" id="UP000054248"/>
    </source>
</evidence>
<keyword evidence="2" id="KW-1185">Reference proteome</keyword>
<reference evidence="1 2" key="1">
    <citation type="submission" date="2014-04" db="EMBL/GenBank/DDBJ databases">
        <authorList>
            <consortium name="DOE Joint Genome Institute"/>
            <person name="Kuo A."/>
            <person name="Girlanda M."/>
            <person name="Perotto S."/>
            <person name="Kohler A."/>
            <person name="Nagy L.G."/>
            <person name="Floudas D."/>
            <person name="Copeland A."/>
            <person name="Barry K.W."/>
            <person name="Cichocki N."/>
            <person name="Veneault-Fourrey C."/>
            <person name="LaButti K."/>
            <person name="Lindquist E.A."/>
            <person name="Lipzen A."/>
            <person name="Lundell T."/>
            <person name="Morin E."/>
            <person name="Murat C."/>
            <person name="Sun H."/>
            <person name="Tunlid A."/>
            <person name="Henrissat B."/>
            <person name="Grigoriev I.V."/>
            <person name="Hibbett D.S."/>
            <person name="Martin F."/>
            <person name="Nordberg H.P."/>
            <person name="Cantor M.N."/>
            <person name="Hua S.X."/>
        </authorList>
    </citation>
    <scope>NUCLEOTIDE SEQUENCE [LARGE SCALE GENOMIC DNA]</scope>
    <source>
        <strain evidence="1 2">MUT 4182</strain>
    </source>
</reference>
<dbReference type="InterPro" id="IPR016159">
    <property type="entry name" value="Cullin_repeat-like_dom_sf"/>
</dbReference>
<gene>
    <name evidence="1" type="ORF">M407DRAFT_27747</name>
</gene>
<reference evidence="2" key="2">
    <citation type="submission" date="2015-01" db="EMBL/GenBank/DDBJ databases">
        <title>Evolutionary Origins and Diversification of the Mycorrhizal Mutualists.</title>
        <authorList>
            <consortium name="DOE Joint Genome Institute"/>
            <consortium name="Mycorrhizal Genomics Consortium"/>
            <person name="Kohler A."/>
            <person name="Kuo A."/>
            <person name="Nagy L.G."/>
            <person name="Floudas D."/>
            <person name="Copeland A."/>
            <person name="Barry K.W."/>
            <person name="Cichocki N."/>
            <person name="Veneault-Fourrey C."/>
            <person name="LaButti K."/>
            <person name="Lindquist E.A."/>
            <person name="Lipzen A."/>
            <person name="Lundell T."/>
            <person name="Morin E."/>
            <person name="Murat C."/>
            <person name="Riley R."/>
            <person name="Ohm R."/>
            <person name="Sun H."/>
            <person name="Tunlid A."/>
            <person name="Henrissat B."/>
            <person name="Grigoriev I.V."/>
            <person name="Hibbett D.S."/>
            <person name="Martin F."/>
        </authorList>
    </citation>
    <scope>NUCLEOTIDE SEQUENCE [LARGE SCALE GENOMIC DNA]</scope>
    <source>
        <strain evidence="2">MUT 4182</strain>
    </source>
</reference>
<protein>
    <submittedName>
        <fullName evidence="1">Uncharacterized protein</fullName>
    </submittedName>
</protein>
<accession>A0A0C3QBV9</accession>
<dbReference type="OrthoDB" id="27073at2759"/>
<dbReference type="HOGENOM" id="CLU_1708635_0_0_1"/>